<dbReference type="SUPFAM" id="SSF47413">
    <property type="entry name" value="lambda repressor-like DNA-binding domains"/>
    <property type="match status" value="1"/>
</dbReference>
<sequence length="136" mass="15444">MTENALAGRLKEERKRLDMSQKEIAQKVSVNRETWSRYETAKMLPSTIVLLSAMKFGLDASYVLTGKKSELSYTEKEAKALALKASEKMTIYNNSPDMKLTSREQSLITCYREVNQEGKKTIDDIAKLLAMQQVKS</sequence>
<name>A0A3Q9JL60_9GAMM</name>
<dbReference type="GO" id="GO:0003677">
    <property type="term" value="F:DNA binding"/>
    <property type="evidence" value="ECO:0007669"/>
    <property type="project" value="InterPro"/>
</dbReference>
<evidence type="ECO:0000259" key="1">
    <source>
        <dbReference type="PROSITE" id="PS50943"/>
    </source>
</evidence>
<dbReference type="KEGG" id="emo:DM558_15465"/>
<dbReference type="RefSeq" id="WP_127164733.1">
    <property type="nucleotide sequence ID" value="NZ_CP029822.1"/>
</dbReference>
<dbReference type="SMART" id="SM00530">
    <property type="entry name" value="HTH_XRE"/>
    <property type="match status" value="1"/>
</dbReference>
<reference evidence="3" key="1">
    <citation type="submission" date="2018-06" db="EMBL/GenBank/DDBJ databases">
        <title>Complete genome of Pseudomonas insecticola strain QZS01.</title>
        <authorList>
            <person name="Wang J."/>
            <person name="Su Q."/>
        </authorList>
    </citation>
    <scope>NUCLEOTIDE SEQUENCE [LARGE SCALE GENOMIC DNA]</scope>
    <source>
        <strain evidence="3">QZS01</strain>
    </source>
</reference>
<dbReference type="Gene3D" id="1.10.260.40">
    <property type="entry name" value="lambda repressor-like DNA-binding domains"/>
    <property type="match status" value="1"/>
</dbReference>
<dbReference type="Proteomes" id="UP000273143">
    <property type="component" value="Chromosome"/>
</dbReference>
<dbReference type="Pfam" id="PF13560">
    <property type="entry name" value="HTH_31"/>
    <property type="match status" value="1"/>
</dbReference>
<dbReference type="EMBL" id="CP029822">
    <property type="protein sequence ID" value="AZS52085.1"/>
    <property type="molecule type" value="Genomic_DNA"/>
</dbReference>
<feature type="domain" description="HTH cro/C1-type" evidence="1">
    <location>
        <begin position="10"/>
        <end position="63"/>
    </location>
</feature>
<protein>
    <submittedName>
        <fullName evidence="2">XRE family transcriptional regulator</fullName>
    </submittedName>
</protein>
<accession>A0A3Q9JL60</accession>
<gene>
    <name evidence="2" type="ORF">DM558_15465</name>
</gene>
<evidence type="ECO:0000313" key="2">
    <source>
        <dbReference type="EMBL" id="AZS52085.1"/>
    </source>
</evidence>
<dbReference type="PROSITE" id="PS50943">
    <property type="entry name" value="HTH_CROC1"/>
    <property type="match status" value="1"/>
</dbReference>
<organism evidence="2 3">
    <name type="scientific">Entomomonas moraniae</name>
    <dbReference type="NCBI Taxonomy" id="2213226"/>
    <lineage>
        <taxon>Bacteria</taxon>
        <taxon>Pseudomonadati</taxon>
        <taxon>Pseudomonadota</taxon>
        <taxon>Gammaproteobacteria</taxon>
        <taxon>Pseudomonadales</taxon>
        <taxon>Pseudomonadaceae</taxon>
        <taxon>Entomomonas</taxon>
    </lineage>
</organism>
<dbReference type="AlphaFoldDB" id="A0A3Q9JL60"/>
<evidence type="ECO:0000313" key="3">
    <source>
        <dbReference type="Proteomes" id="UP000273143"/>
    </source>
</evidence>
<proteinExistence type="predicted"/>
<dbReference type="InterPro" id="IPR001387">
    <property type="entry name" value="Cro/C1-type_HTH"/>
</dbReference>
<dbReference type="CDD" id="cd00093">
    <property type="entry name" value="HTH_XRE"/>
    <property type="match status" value="1"/>
</dbReference>
<dbReference type="InterPro" id="IPR010982">
    <property type="entry name" value="Lambda_DNA-bd_dom_sf"/>
</dbReference>
<keyword evidence="3" id="KW-1185">Reference proteome</keyword>